<dbReference type="GeneID" id="106806504"/>
<protein>
    <recommendedName>
        <fullName evidence="4">N-acetylgalactosaminide beta-1,3-galactosyltransferase</fullName>
        <ecNumber evidence="4">2.4.1.122</ecNumber>
    </recommendedName>
</protein>
<keyword evidence="5" id="KW-0328">Glycosyltransferase</keyword>
<evidence type="ECO:0000256" key="2">
    <source>
        <dbReference type="ARBA" id="ARBA00004922"/>
    </source>
</evidence>
<organism evidence="15 16">
    <name type="scientific">Priapulus caudatus</name>
    <name type="common">Priapulid worm</name>
    <dbReference type="NCBI Taxonomy" id="37621"/>
    <lineage>
        <taxon>Eukaryota</taxon>
        <taxon>Metazoa</taxon>
        <taxon>Ecdysozoa</taxon>
        <taxon>Scalidophora</taxon>
        <taxon>Priapulida</taxon>
        <taxon>Priapulimorpha</taxon>
        <taxon>Priapulimorphida</taxon>
        <taxon>Priapulidae</taxon>
        <taxon>Priapulus</taxon>
    </lineage>
</organism>
<dbReference type="EC" id="2.4.1.122" evidence="4"/>
<evidence type="ECO:0000256" key="8">
    <source>
        <dbReference type="ARBA" id="ARBA00022741"/>
    </source>
</evidence>
<evidence type="ECO:0000256" key="6">
    <source>
        <dbReference type="ARBA" id="ARBA00022679"/>
    </source>
</evidence>
<dbReference type="Gene3D" id="3.90.550.50">
    <property type="match status" value="1"/>
</dbReference>
<evidence type="ECO:0000256" key="3">
    <source>
        <dbReference type="ARBA" id="ARBA00006462"/>
    </source>
</evidence>
<keyword evidence="6" id="KW-0808">Transferase</keyword>
<evidence type="ECO:0000256" key="12">
    <source>
        <dbReference type="SAM" id="MobiDB-lite"/>
    </source>
</evidence>
<evidence type="ECO:0000313" key="15">
    <source>
        <dbReference type="Proteomes" id="UP000695022"/>
    </source>
</evidence>
<gene>
    <name evidence="16" type="primary">LOC106806504</name>
</gene>
<feature type="domain" description="Fringe-like glycosyltransferase" evidence="14">
    <location>
        <begin position="88"/>
        <end position="262"/>
    </location>
</feature>
<evidence type="ECO:0000313" key="16">
    <source>
        <dbReference type="RefSeq" id="XP_014663957.1"/>
    </source>
</evidence>
<feature type="compositionally biased region" description="Basic residues" evidence="12">
    <location>
        <begin position="351"/>
        <end position="361"/>
    </location>
</feature>
<evidence type="ECO:0000256" key="1">
    <source>
        <dbReference type="ARBA" id="ARBA00004606"/>
    </source>
</evidence>
<keyword evidence="9" id="KW-0735">Signal-anchor</keyword>
<proteinExistence type="inferred from homology"/>
<evidence type="ECO:0000256" key="10">
    <source>
        <dbReference type="ARBA" id="ARBA00022989"/>
    </source>
</evidence>
<accession>A0ABM1DVI6</accession>
<evidence type="ECO:0000256" key="4">
    <source>
        <dbReference type="ARBA" id="ARBA00012557"/>
    </source>
</evidence>
<evidence type="ECO:0000256" key="13">
    <source>
        <dbReference type="SAM" id="Phobius"/>
    </source>
</evidence>
<dbReference type="RefSeq" id="XP_014663957.1">
    <property type="nucleotide sequence ID" value="XM_014808471.1"/>
</dbReference>
<keyword evidence="7 13" id="KW-0812">Transmembrane</keyword>
<sequence>MVELYTVLSRWRVRWRVGISSFVGGLAFGCMLAFVILPHRTTLDVSDSWTVIGHSETLPGESSLDEQSRGSQGENTDQHVRVACLIPTTPANVKSKAIHVKATWGKRCDVLAFFSSEEDDHLPAIKTGVVESREQLWNKTKFMFKYAHEHFQQRADWFLKADDDTYVVLENLRHLLSGFRTTDPVYLGRRIKNFAVTEQGYMSGGSGYVLSKEALRMMIEEGIDNYNVCHEDGGAEDVEMGQCMENLGVEAGDSRDEHGEETFFPFLPEHHLNIHQVGDPDFWFISMSWYPHKKGLSCCSSKAVSFHYVTRPMMYTLEYLIYHLHPHGYHYKWSPQKQDVMSELLANLPPKRQRRRRRRKNSTANSPS</sequence>
<feature type="region of interest" description="Disordered" evidence="12">
    <location>
        <begin position="57"/>
        <end position="76"/>
    </location>
</feature>
<evidence type="ECO:0000256" key="7">
    <source>
        <dbReference type="ARBA" id="ARBA00022692"/>
    </source>
</evidence>
<evidence type="ECO:0000256" key="11">
    <source>
        <dbReference type="ARBA" id="ARBA00023136"/>
    </source>
</evidence>
<dbReference type="PANTHER" id="PTHR23033:SF14">
    <property type="entry name" value="GLYCOPROTEIN-N-ACETYLGALACTOSAMINE 3-BETA-GALACTOSYLTRANSFERASE 1-RELATED"/>
    <property type="match status" value="1"/>
</dbReference>
<dbReference type="PANTHER" id="PTHR23033">
    <property type="entry name" value="BETA1,3-GALACTOSYLTRANSFERASE"/>
    <property type="match status" value="1"/>
</dbReference>
<comment type="subcellular location">
    <subcellularLocation>
        <location evidence="1">Membrane</location>
        <topology evidence="1">Single-pass type II membrane protein</topology>
    </subcellularLocation>
</comment>
<dbReference type="InterPro" id="IPR026050">
    <property type="entry name" value="C1GALT1/C1GALT1_chp1"/>
</dbReference>
<reference evidence="16" key="1">
    <citation type="submission" date="2025-08" db="UniProtKB">
        <authorList>
            <consortium name="RefSeq"/>
        </authorList>
    </citation>
    <scope>IDENTIFICATION</scope>
</reference>
<evidence type="ECO:0000256" key="5">
    <source>
        <dbReference type="ARBA" id="ARBA00022676"/>
    </source>
</evidence>
<keyword evidence="15" id="KW-1185">Reference proteome</keyword>
<dbReference type="Proteomes" id="UP000695022">
    <property type="component" value="Unplaced"/>
</dbReference>
<keyword evidence="8" id="KW-0547">Nucleotide-binding</keyword>
<evidence type="ECO:0000256" key="9">
    <source>
        <dbReference type="ARBA" id="ARBA00022968"/>
    </source>
</evidence>
<keyword evidence="10 13" id="KW-1133">Transmembrane helix</keyword>
<comment type="similarity">
    <text evidence="3">Belongs to the glycosyltransferase 31 family. Beta3-Gal-T subfamily.</text>
</comment>
<feature type="transmembrane region" description="Helical" evidence="13">
    <location>
        <begin position="17"/>
        <end position="37"/>
    </location>
</feature>
<dbReference type="InterPro" id="IPR003378">
    <property type="entry name" value="Fringe-like_glycosylTrfase"/>
</dbReference>
<evidence type="ECO:0000259" key="14">
    <source>
        <dbReference type="Pfam" id="PF02434"/>
    </source>
</evidence>
<keyword evidence="11 13" id="KW-0472">Membrane</keyword>
<feature type="region of interest" description="Disordered" evidence="12">
    <location>
        <begin position="347"/>
        <end position="368"/>
    </location>
</feature>
<comment type="pathway">
    <text evidence="2">Protein modification; protein glycosylation.</text>
</comment>
<name>A0ABM1DVI6_PRICU</name>
<dbReference type="Pfam" id="PF02434">
    <property type="entry name" value="Fringe"/>
    <property type="match status" value="1"/>
</dbReference>